<name>A0A087CP72_9BIFI</name>
<dbReference type="EMBL" id="JGZK01000011">
    <property type="protein sequence ID" value="KFI85072.1"/>
    <property type="molecule type" value="Genomic_DNA"/>
</dbReference>
<feature type="transmembrane region" description="Helical" evidence="2">
    <location>
        <begin position="308"/>
        <end position="334"/>
    </location>
</feature>
<keyword evidence="2" id="KW-0812">Transmembrane</keyword>
<keyword evidence="2" id="KW-1133">Transmembrane helix</keyword>
<keyword evidence="4" id="KW-1185">Reference proteome</keyword>
<dbReference type="AlphaFoldDB" id="A0A087CP72"/>
<dbReference type="eggNOG" id="ENOG5032DSA">
    <property type="taxonomic scope" value="Bacteria"/>
</dbReference>
<dbReference type="Proteomes" id="UP000028984">
    <property type="component" value="Unassembled WGS sequence"/>
</dbReference>
<evidence type="ECO:0000256" key="2">
    <source>
        <dbReference type="SAM" id="Phobius"/>
    </source>
</evidence>
<proteinExistence type="predicted"/>
<comment type="caution">
    <text evidence="3">The sequence shown here is derived from an EMBL/GenBank/DDBJ whole genome shotgun (WGS) entry which is preliminary data.</text>
</comment>
<organism evidence="3 4">
    <name type="scientific">Bifidobacterium reuteri DSM 23975</name>
    <dbReference type="NCBI Taxonomy" id="1437610"/>
    <lineage>
        <taxon>Bacteria</taxon>
        <taxon>Bacillati</taxon>
        <taxon>Actinomycetota</taxon>
        <taxon>Actinomycetes</taxon>
        <taxon>Bifidobacteriales</taxon>
        <taxon>Bifidobacteriaceae</taxon>
        <taxon>Bifidobacterium</taxon>
    </lineage>
</organism>
<keyword evidence="2" id="KW-0472">Membrane</keyword>
<evidence type="ECO:0000313" key="3">
    <source>
        <dbReference type="EMBL" id="KFI85072.1"/>
    </source>
</evidence>
<feature type="transmembrane region" description="Helical" evidence="2">
    <location>
        <begin position="372"/>
        <end position="393"/>
    </location>
</feature>
<feature type="transmembrane region" description="Helical" evidence="2">
    <location>
        <begin position="111"/>
        <end position="130"/>
    </location>
</feature>
<reference evidence="3 4" key="1">
    <citation type="submission" date="2014-03" db="EMBL/GenBank/DDBJ databases">
        <title>Genomics of Bifidobacteria.</title>
        <authorList>
            <person name="Ventura M."/>
            <person name="Milani C."/>
            <person name="Lugli G.A."/>
        </authorList>
    </citation>
    <scope>NUCLEOTIDE SEQUENCE [LARGE SCALE GENOMIC DNA]</scope>
    <source>
        <strain evidence="3 4">DSM 23975</strain>
    </source>
</reference>
<evidence type="ECO:0000256" key="1">
    <source>
        <dbReference type="SAM" id="MobiDB-lite"/>
    </source>
</evidence>
<feature type="transmembrane region" description="Helical" evidence="2">
    <location>
        <begin position="278"/>
        <end position="302"/>
    </location>
</feature>
<protein>
    <submittedName>
        <fullName evidence="3">Uncharacterized protein</fullName>
    </submittedName>
</protein>
<evidence type="ECO:0000313" key="4">
    <source>
        <dbReference type="Proteomes" id="UP000028984"/>
    </source>
</evidence>
<feature type="region of interest" description="Disordered" evidence="1">
    <location>
        <begin position="1"/>
        <end position="31"/>
    </location>
</feature>
<feature type="transmembrane region" description="Helical" evidence="2">
    <location>
        <begin position="208"/>
        <end position="228"/>
    </location>
</feature>
<feature type="transmembrane region" description="Helical" evidence="2">
    <location>
        <begin position="346"/>
        <end position="366"/>
    </location>
</feature>
<accession>A0A087CP72</accession>
<feature type="transmembrane region" description="Helical" evidence="2">
    <location>
        <begin position="443"/>
        <end position="463"/>
    </location>
</feature>
<gene>
    <name evidence="3" type="ORF">BREU_2341</name>
</gene>
<sequence length="469" mass="51086">MAETNLTGERPFHTRIHKSPGHNAEAQHPTTQTGEGSYIYAVDGIRCLFVCCSSAARVWLRECGHDGVMADDYQRSFEEEYGTRLSAGRGSVAGVVTDAERAAVGNIRLRALLWIMVFLIVLGTAIAAGTDRSGGPAQGEQVTAVVTNVDTRKNSVTVSAHGSDYPFRHRTKSVYSYHVGEQLQLYLFNGEAYESLQGVTNLTPLGKAYPWLACAAFALAVVALTYLVGWRRAAAVVRDSDAGDPIAIAYLKRGPQLGSVEWWWATPPVRPKAERRKVVAMGVVFAVAAAAFMVMEMAIWLLDKPAGVSSILVAAPFASVPFLALAVWCFLFAAHPTERLIRMLGRVRWGLLAIGLIGLLVTGMVAQDFYAGGLLAAVYVTSHTFIQALRALATTALPGPVTMPRYREEIERDVARRAQAESQVASEGWGLEMVRAKRERRMFLRYTLISIGLIACIALATWAKLQLGL</sequence>